<proteinExistence type="predicted"/>
<reference evidence="2 3" key="1">
    <citation type="journal article" date="2021" name="Plant Biotechnol. J.">
        <title>Multi-omics assisted identification of the key and species-specific regulatory components of drought-tolerant mechanisms in Gossypium stocksii.</title>
        <authorList>
            <person name="Yu D."/>
            <person name="Ke L."/>
            <person name="Zhang D."/>
            <person name="Wu Y."/>
            <person name="Sun Y."/>
            <person name="Mei J."/>
            <person name="Sun J."/>
            <person name="Sun Y."/>
        </authorList>
    </citation>
    <scope>NUCLEOTIDE SEQUENCE [LARGE SCALE GENOMIC DNA]</scope>
    <source>
        <strain evidence="3">cv. E1</strain>
        <tissue evidence="2">Leaf</tissue>
    </source>
</reference>
<accession>A0A9D3UXK0</accession>
<keyword evidence="3" id="KW-1185">Reference proteome</keyword>
<sequence length="100" mass="10900">MGTLTSFLFNLSASFDLSLHISQSRVSSHIDDVESSLSSHITSDQALNMDITTLLGEAHAKEGATTAAPLTKSSAKKYQKNPKVEESTQEIEESEYPQLK</sequence>
<evidence type="ECO:0000313" key="2">
    <source>
        <dbReference type="EMBL" id="KAH1064292.1"/>
    </source>
</evidence>
<gene>
    <name evidence="2" type="ORF">J1N35_029279</name>
</gene>
<feature type="region of interest" description="Disordered" evidence="1">
    <location>
        <begin position="63"/>
        <end position="100"/>
    </location>
</feature>
<dbReference type="AlphaFoldDB" id="A0A9D3UXK0"/>
<dbReference type="Proteomes" id="UP000828251">
    <property type="component" value="Unassembled WGS sequence"/>
</dbReference>
<feature type="compositionally biased region" description="Acidic residues" evidence="1">
    <location>
        <begin position="87"/>
        <end position="100"/>
    </location>
</feature>
<dbReference type="EMBL" id="JAIQCV010000009">
    <property type="protein sequence ID" value="KAH1064292.1"/>
    <property type="molecule type" value="Genomic_DNA"/>
</dbReference>
<evidence type="ECO:0000256" key="1">
    <source>
        <dbReference type="SAM" id="MobiDB-lite"/>
    </source>
</evidence>
<name>A0A9D3UXK0_9ROSI</name>
<protein>
    <submittedName>
        <fullName evidence="2">Uncharacterized protein</fullName>
    </submittedName>
</protein>
<evidence type="ECO:0000313" key="3">
    <source>
        <dbReference type="Proteomes" id="UP000828251"/>
    </source>
</evidence>
<organism evidence="2 3">
    <name type="scientific">Gossypium stocksii</name>
    <dbReference type="NCBI Taxonomy" id="47602"/>
    <lineage>
        <taxon>Eukaryota</taxon>
        <taxon>Viridiplantae</taxon>
        <taxon>Streptophyta</taxon>
        <taxon>Embryophyta</taxon>
        <taxon>Tracheophyta</taxon>
        <taxon>Spermatophyta</taxon>
        <taxon>Magnoliopsida</taxon>
        <taxon>eudicotyledons</taxon>
        <taxon>Gunneridae</taxon>
        <taxon>Pentapetalae</taxon>
        <taxon>rosids</taxon>
        <taxon>malvids</taxon>
        <taxon>Malvales</taxon>
        <taxon>Malvaceae</taxon>
        <taxon>Malvoideae</taxon>
        <taxon>Gossypium</taxon>
    </lineage>
</organism>
<comment type="caution">
    <text evidence="2">The sequence shown here is derived from an EMBL/GenBank/DDBJ whole genome shotgun (WGS) entry which is preliminary data.</text>
</comment>